<dbReference type="EMBL" id="PP847201">
    <property type="protein sequence ID" value="XBY85827.1"/>
    <property type="molecule type" value="Genomic_DNA"/>
</dbReference>
<reference evidence="1" key="1">
    <citation type="submission" date="2024-05" db="EMBL/GenBank/DDBJ databases">
        <title>Complete genomes of an iridovirus, and two densoviruses identified in lab reared social spiders in California, USA.</title>
        <authorList>
            <person name="Millerwise S."/>
            <person name="Lund M.C."/>
            <person name="Schmidlin K."/>
            <person name="Kraberger S."/>
            <person name="Harrison J."/>
            <person name="Cease A."/>
            <person name="Pinter-Wollman N."/>
            <person name="Varsani A."/>
        </authorList>
    </citation>
    <scope>NUCLEOTIDE SEQUENCE</scope>
    <source>
        <strain evidence="1">SocP20</strain>
    </source>
</reference>
<organism evidence="1">
    <name type="scientific">Iridovirus sp</name>
    <dbReference type="NCBI Taxonomy" id="135728"/>
    <lineage>
        <taxon>Viruses</taxon>
        <taxon>Varidnaviria</taxon>
        <taxon>Bamfordvirae</taxon>
        <taxon>Nucleocytoviricota</taxon>
        <taxon>Megaviricetes</taxon>
        <taxon>Pimascovirales</taxon>
        <taxon>Pimascovirales incertae sedis</taxon>
        <taxon>Iridoviridae</taxon>
        <taxon>Betairidovirinae</taxon>
        <taxon>Iridovirus</taxon>
    </lineage>
</organism>
<evidence type="ECO:0000313" key="1">
    <source>
        <dbReference type="EMBL" id="XBY85827.1"/>
    </source>
</evidence>
<protein>
    <submittedName>
        <fullName evidence="1">Uncharacterized protein</fullName>
    </submittedName>
</protein>
<proteinExistence type="predicted"/>
<sequence>MEIGTPESAIVPSIPKITISPGIPRTTVILSSKALFKLNDILFTLD</sequence>
<accession>A0AAU7YCW2</accession>
<name>A0AAU7YCW2_9VIRU</name>